<evidence type="ECO:0000313" key="2">
    <source>
        <dbReference type="EMBL" id="CDM88527.1"/>
    </source>
</evidence>
<protein>
    <submittedName>
        <fullName evidence="2">Uncharacterized protein</fullName>
    </submittedName>
</protein>
<dbReference type="EMBL" id="FO818637">
    <property type="protein sequence ID" value="CDM88527.1"/>
    <property type="molecule type" value="Genomic_DNA"/>
</dbReference>
<evidence type="ECO:0000256" key="1">
    <source>
        <dbReference type="SAM" id="MobiDB-lite"/>
    </source>
</evidence>
<evidence type="ECO:0000313" key="3">
    <source>
        <dbReference type="Proteomes" id="UP000032930"/>
    </source>
</evidence>
<dbReference type="AlphaFoldDB" id="A0A0B6X3Y9"/>
<dbReference type="KEGG" id="xbv:XBW1_1170"/>
<name>A0A0B6X3Y9_XENBV</name>
<dbReference type="Proteomes" id="UP000032930">
    <property type="component" value="Chromosome"/>
</dbReference>
<gene>
    <name evidence="2" type="ORF">XBW1_1170</name>
</gene>
<feature type="region of interest" description="Disordered" evidence="1">
    <location>
        <begin position="1"/>
        <end position="62"/>
    </location>
</feature>
<accession>A0A0B6X3Y9</accession>
<sequence>MGGGENGRYQRHDEPGRGTGQAVSRDVRTDSDAEDDVERKVVKPGENLRDRALSLKQSVNGV</sequence>
<organism evidence="2 3">
    <name type="scientific">Xenorhabdus bovienii</name>
    <name type="common">Xenorhabdus nematophila subsp. bovienii</name>
    <dbReference type="NCBI Taxonomy" id="40576"/>
    <lineage>
        <taxon>Bacteria</taxon>
        <taxon>Pseudomonadati</taxon>
        <taxon>Pseudomonadota</taxon>
        <taxon>Gammaproteobacteria</taxon>
        <taxon>Enterobacterales</taxon>
        <taxon>Morganellaceae</taxon>
        <taxon>Xenorhabdus</taxon>
    </lineage>
</organism>
<reference evidence="2 3" key="1">
    <citation type="submission" date="2014-02" db="EMBL/GenBank/DDBJ databases">
        <authorList>
            <person name="Genoscope - CEA"/>
        </authorList>
    </citation>
    <scope>NUCLEOTIDE SEQUENCE [LARGE SCALE GENOMIC DNA]</scope>
    <source>
        <strain evidence="2 3">CS03</strain>
    </source>
</reference>
<proteinExistence type="predicted"/>
<feature type="compositionally biased region" description="Basic and acidic residues" evidence="1">
    <location>
        <begin position="25"/>
        <end position="53"/>
    </location>
</feature>